<dbReference type="Pfam" id="PF01963">
    <property type="entry name" value="TraB_PrgY_gumN"/>
    <property type="match status" value="1"/>
</dbReference>
<evidence type="ECO:0000313" key="2">
    <source>
        <dbReference type="EMBL" id="KGO91537.1"/>
    </source>
</evidence>
<keyword evidence="1" id="KW-0732">Signal</keyword>
<evidence type="ECO:0000313" key="3">
    <source>
        <dbReference type="Proteomes" id="UP000030111"/>
    </source>
</evidence>
<feature type="signal peptide" evidence="1">
    <location>
        <begin position="1"/>
        <end position="17"/>
    </location>
</feature>
<dbReference type="PANTHER" id="PTHR40590">
    <property type="entry name" value="CYTOPLASMIC PROTEIN-RELATED"/>
    <property type="match status" value="1"/>
</dbReference>
<keyword evidence="3" id="KW-1185">Reference proteome</keyword>
<evidence type="ECO:0008006" key="4">
    <source>
        <dbReference type="Google" id="ProtNLM"/>
    </source>
</evidence>
<dbReference type="PANTHER" id="PTHR40590:SF1">
    <property type="entry name" value="CYTOPLASMIC PROTEIN"/>
    <property type="match status" value="1"/>
</dbReference>
<dbReference type="Proteomes" id="UP000030111">
    <property type="component" value="Unassembled WGS sequence"/>
</dbReference>
<dbReference type="EMBL" id="JRLY01000018">
    <property type="protein sequence ID" value="KGO91537.1"/>
    <property type="molecule type" value="Genomic_DNA"/>
</dbReference>
<dbReference type="CDD" id="cd14789">
    <property type="entry name" value="Tiki"/>
    <property type="match status" value="1"/>
</dbReference>
<reference evidence="2 3" key="1">
    <citation type="submission" date="2013-09" db="EMBL/GenBank/DDBJ databases">
        <authorList>
            <person name="Zeng Z."/>
            <person name="Chen C."/>
        </authorList>
    </citation>
    <scope>NUCLEOTIDE SEQUENCE [LARGE SCALE GENOMIC DNA]</scope>
    <source>
        <strain evidence="2 3">WB 4.1-42</strain>
    </source>
</reference>
<dbReference type="InterPro" id="IPR002816">
    <property type="entry name" value="TraB/PrgY/GumN_fam"/>
</dbReference>
<feature type="chain" id="PRO_5001992122" description="Polysaccharide biosynthesis protein GumN" evidence="1">
    <location>
        <begin position="18"/>
        <end position="1234"/>
    </location>
</feature>
<gene>
    <name evidence="2" type="ORF">Q766_17560</name>
</gene>
<dbReference type="AlphaFoldDB" id="A0A0A2MFR9"/>
<evidence type="ECO:0000256" key="1">
    <source>
        <dbReference type="SAM" id="SignalP"/>
    </source>
</evidence>
<dbReference type="eggNOG" id="COG3735">
    <property type="taxonomic scope" value="Bacteria"/>
</dbReference>
<proteinExistence type="predicted"/>
<dbReference type="RefSeq" id="WP_026991150.1">
    <property type="nucleotide sequence ID" value="NZ_AUGP01000025.1"/>
</dbReference>
<comment type="caution">
    <text evidence="2">The sequence shown here is derived from an EMBL/GenBank/DDBJ whole genome shotgun (WGS) entry which is preliminary data.</text>
</comment>
<accession>A0A0A2MFR9</accession>
<dbReference type="InterPro" id="IPR047111">
    <property type="entry name" value="YbaP-like"/>
</dbReference>
<name>A0A0A2MFR9_9FLAO</name>
<organism evidence="2 3">
    <name type="scientific">Flavobacterium subsaxonicum WB 4.1-42 = DSM 21790</name>
    <dbReference type="NCBI Taxonomy" id="1121898"/>
    <lineage>
        <taxon>Bacteria</taxon>
        <taxon>Pseudomonadati</taxon>
        <taxon>Bacteroidota</taxon>
        <taxon>Flavobacteriia</taxon>
        <taxon>Flavobacteriales</taxon>
        <taxon>Flavobacteriaceae</taxon>
        <taxon>Flavobacterium</taxon>
    </lineage>
</organism>
<protein>
    <recommendedName>
        <fullName evidence="4">Polysaccharide biosynthesis protein GumN</fullName>
    </recommendedName>
</protein>
<dbReference type="STRING" id="1121898.GCA_000422725_02974"/>
<sequence length="1234" mass="140220">MKKLALLLLFSITSLLAQEKKYQGLLWEVSGNGLKKNSYLYGSMHVSDKVSYHLSDAFFAHLLSADIIANESEPSTWMDLISVMGGAMDKYRTNKLYSEFYMEPSDKNDLYPLFRTNNFTINNLLFRTNEYEKEYQEETYLDMFIYRTGRKYNKKTVGLEDTKTSLLNIMNIDSRAMKPREENAAALQKILKNTGYEEALMNYYRDKDLDMLDSLTTLASSESYLKTLLYDRNIVMAHSIDSLAKTGSLFAAVGAAHLPGRRGLIEMLRSRGYTVKPVMDRYTDGGKAKKESIEAYFIKPSFKQYTTADGMVSLPVFNASIIEAGQNMQSPDLANGGYINLKRLLLKDFLKKDNKPFNHQSLDSLFYENIPGKILEKTFTGTDAYSQYDIKSVTKTGNAQHYRYYVTPLEIIVVSMAGEKNYVRQFEKEVFGNIKVKADAAQWATVSPNKGGFSVSLPNYNIVYGQNETSKSVTDVEYYAYDTADKATYFVAEHTLTDLENLEDTNFELKRMHYEFYNQLGIDSTQTRLSANPAAFTSASKIGAKPIKLKSVIKGAKYYLLGSVGAPDANSSKFFSSFAIVPFKENVAYETYKDTTALYSISMPKAENANLEFDRILPDFYDRDGDKDNLFNEKYGTKAFTLPSGQPFEIFYHKYHRHHSVEVDSLWNDIRKYVTEEDNTSADEIDISEDELIEAAASDAYAENSMDIINSLESQWNKLMAAKNGKLALVNEKTENRGTYQTFEAKVTSTVSTQAIKFKAFYRDGISYMLSTIVDKDYNNDDVAVEKMFASFTLLDNSKAEKLPADRLQLFIDDARSEYDSIRSSALASVRQLQITKTNRAKLQEFIESFDFKPEETNALTQLYGKLGDLKDEAVIPFFEKQYRRDDSNTIIQFAVLEALAQFESEAGYKKIKELMEYDLPVTDDDFEVSNLFATFAADAKNSAVLFPDVFQYYSIPEYHEPIVSFTASLLEADAIRPKKLKSYKKMLLTNTRLEIKRAKSRKAGKESGDDNYYYGNATSGDLTSYMELLYPFKSDKEVSAVFTAIKALNMDDTNLELARLDIKNNNANDEEIAALLSDPKTLFQIQKMLIAQKKTSLLKNVTDEQIATSALYTLAKINTEKDSVTFDEKRIAQAGKNSVSFYFFKVKNTDDEDYGYRQKHEKLICIAFVNNGNRINAQAYKNVGTRVISDQDEIENYKKTIIDSTINSGKARATFGKRSNRYEGMDGFEDEGL</sequence>